<dbReference type="EMBL" id="WINI01000001">
    <property type="protein sequence ID" value="MQQ99715.1"/>
    <property type="molecule type" value="Genomic_DNA"/>
</dbReference>
<evidence type="ECO:0000256" key="7">
    <source>
        <dbReference type="ARBA" id="ARBA00042843"/>
    </source>
</evidence>
<comment type="catalytic activity">
    <reaction evidence="1">
        <text>uridine(35) in tRNA(Tyr) = pseudouridine(35) in tRNA(Tyr)</text>
        <dbReference type="Rhea" id="RHEA:60556"/>
        <dbReference type="Rhea" id="RHEA-COMP:15607"/>
        <dbReference type="Rhea" id="RHEA-COMP:15608"/>
        <dbReference type="ChEBI" id="CHEBI:65314"/>
        <dbReference type="ChEBI" id="CHEBI:65315"/>
    </reaction>
</comment>
<keyword evidence="10" id="KW-0694">RNA-binding</keyword>
<dbReference type="CDD" id="cd02555">
    <property type="entry name" value="PSSA_1"/>
    <property type="match status" value="1"/>
</dbReference>
<dbReference type="GO" id="GO:0160138">
    <property type="term" value="F:23S rRNA pseudouridine(2604) synthase activity"/>
    <property type="evidence" value="ECO:0007669"/>
    <property type="project" value="UniProtKB-EC"/>
</dbReference>
<accession>A0A843YSQ6</accession>
<evidence type="ECO:0000256" key="8">
    <source>
        <dbReference type="ARBA" id="ARBA00042890"/>
    </source>
</evidence>
<dbReference type="SUPFAM" id="SSF55174">
    <property type="entry name" value="Alpha-L RNA-binding motif"/>
    <property type="match status" value="1"/>
</dbReference>
<evidence type="ECO:0000256" key="2">
    <source>
        <dbReference type="ARBA" id="ARBA00036535"/>
    </source>
</evidence>
<evidence type="ECO:0000256" key="6">
    <source>
        <dbReference type="ARBA" id="ARBA00041697"/>
    </source>
</evidence>
<dbReference type="PANTHER" id="PTHR47683">
    <property type="entry name" value="PSEUDOURIDINE SYNTHASE FAMILY PROTEIN-RELATED"/>
    <property type="match status" value="1"/>
</dbReference>
<dbReference type="PANTHER" id="PTHR47683:SF2">
    <property type="entry name" value="RNA-BINDING S4 DOMAIN-CONTAINING PROTEIN"/>
    <property type="match status" value="1"/>
</dbReference>
<dbReference type="Pfam" id="PF01479">
    <property type="entry name" value="S4"/>
    <property type="match status" value="1"/>
</dbReference>
<dbReference type="InterPro" id="IPR020103">
    <property type="entry name" value="PsdUridine_synth_cat_dom_sf"/>
</dbReference>
<evidence type="ECO:0000256" key="5">
    <source>
        <dbReference type="ARBA" id="ARBA00041420"/>
    </source>
</evidence>
<sequence length="255" mass="28342">MPPSLPTSPESVRLAKRLADLISCSRSEAEQYIQGGWVAVDGQIVEEPGVRVLPEQKVELNEGASLVPIEPVTILLHKPADALLPFNCADAGADISSVLKLIAPENLIKDDRSGIRFLKHHLHQLALMPPFETDASGLLVFTQDWRIKRKLNEDALKVEQEYIVEVSGEIIPDGLKLLSHGMSFNGKPLPPIKVSWQNEHRLRFPLKAPPRGLIAHMCEKVGLTVVSIKRIRVGRVPMASLPVGQWRYLLGDERF</sequence>
<evidence type="ECO:0000256" key="1">
    <source>
        <dbReference type="ARBA" id="ARBA00036390"/>
    </source>
</evidence>
<dbReference type="AlphaFoldDB" id="A0A843YSQ6"/>
<reference evidence="12 13" key="1">
    <citation type="submission" date="2019-10" db="EMBL/GenBank/DDBJ databases">
        <title>Glaciimonas soli sp. nov., a psychrophilic bacterium isolated from the forest soil of a high elevation mountain in Taiwan.</title>
        <authorList>
            <person name="Wang L.-T."/>
            <person name="Shieh W.Y."/>
        </authorList>
    </citation>
    <scope>NUCLEOTIDE SEQUENCE [LARGE SCALE GENOMIC DNA]</scope>
    <source>
        <strain evidence="12 13">GS1</strain>
    </source>
</reference>
<comment type="catalytic activity">
    <reaction evidence="2">
        <text>uridine(2604) in 23S rRNA = pseudouridine(2604) in 23S rRNA</text>
        <dbReference type="Rhea" id="RHEA:38875"/>
        <dbReference type="Rhea" id="RHEA-COMP:10093"/>
        <dbReference type="Rhea" id="RHEA-COMP:10094"/>
        <dbReference type="ChEBI" id="CHEBI:65314"/>
        <dbReference type="ChEBI" id="CHEBI:65315"/>
        <dbReference type="EC" id="5.4.99.21"/>
    </reaction>
</comment>
<evidence type="ECO:0000313" key="13">
    <source>
        <dbReference type="Proteomes" id="UP000451565"/>
    </source>
</evidence>
<feature type="domain" description="RNA-binding S4" evidence="11">
    <location>
        <begin position="12"/>
        <end position="73"/>
    </location>
</feature>
<evidence type="ECO:0000256" key="9">
    <source>
        <dbReference type="ARBA" id="ARBA00043147"/>
    </source>
</evidence>
<evidence type="ECO:0000313" key="12">
    <source>
        <dbReference type="EMBL" id="MQQ99715.1"/>
    </source>
</evidence>
<dbReference type="Gene3D" id="3.10.290.10">
    <property type="entry name" value="RNA-binding S4 domain"/>
    <property type="match status" value="1"/>
</dbReference>
<gene>
    <name evidence="12" type="ORF">GEV47_03325</name>
</gene>
<dbReference type="RefSeq" id="WP_153233772.1">
    <property type="nucleotide sequence ID" value="NZ_WINI01000001.1"/>
</dbReference>
<dbReference type="Proteomes" id="UP000451565">
    <property type="component" value="Unassembled WGS sequence"/>
</dbReference>
<evidence type="ECO:0000256" key="10">
    <source>
        <dbReference type="PROSITE-ProRule" id="PRU00182"/>
    </source>
</evidence>
<dbReference type="Gene3D" id="3.30.2350.10">
    <property type="entry name" value="Pseudouridine synthase"/>
    <property type="match status" value="1"/>
</dbReference>
<protein>
    <recommendedName>
        <fullName evidence="4">Dual-specificity RNA pseudouridine synthase RluF</fullName>
        <ecNumber evidence="3">5.4.99.21</ecNumber>
    </recommendedName>
    <alternativeName>
        <fullName evidence="6">23S rRNA pseudouridine(2604) synthase</fullName>
    </alternativeName>
    <alternativeName>
        <fullName evidence="8">Ribosomal large subunit pseudouridine synthase F</fullName>
    </alternativeName>
    <alternativeName>
        <fullName evidence="7">rRNA pseudouridylate synthase F</fullName>
    </alternativeName>
    <alternativeName>
        <fullName evidence="9">rRNA-uridine isomerase F</fullName>
    </alternativeName>
    <alternativeName>
        <fullName evidence="5">tRNA(Tyr) pseudouridine(35) synthase</fullName>
    </alternativeName>
</protein>
<dbReference type="SMART" id="SM00363">
    <property type="entry name" value="S4"/>
    <property type="match status" value="1"/>
</dbReference>
<keyword evidence="13" id="KW-1185">Reference proteome</keyword>
<dbReference type="InterPro" id="IPR002942">
    <property type="entry name" value="S4_RNA-bd"/>
</dbReference>
<dbReference type="SUPFAM" id="SSF55120">
    <property type="entry name" value="Pseudouridine synthase"/>
    <property type="match status" value="1"/>
</dbReference>
<evidence type="ECO:0000256" key="4">
    <source>
        <dbReference type="ARBA" id="ARBA00039989"/>
    </source>
</evidence>
<organism evidence="12 13">
    <name type="scientific">Glaciimonas soli</name>
    <dbReference type="NCBI Taxonomy" id="2590999"/>
    <lineage>
        <taxon>Bacteria</taxon>
        <taxon>Pseudomonadati</taxon>
        <taxon>Pseudomonadota</taxon>
        <taxon>Betaproteobacteria</taxon>
        <taxon>Burkholderiales</taxon>
        <taxon>Oxalobacteraceae</taxon>
        <taxon>Glaciimonas</taxon>
    </lineage>
</organism>
<dbReference type="InterPro" id="IPR036986">
    <property type="entry name" value="S4_RNA-bd_sf"/>
</dbReference>
<evidence type="ECO:0000256" key="3">
    <source>
        <dbReference type="ARBA" id="ARBA00038922"/>
    </source>
</evidence>
<comment type="caution">
    <text evidence="12">The sequence shown here is derived from an EMBL/GenBank/DDBJ whole genome shotgun (WGS) entry which is preliminary data.</text>
</comment>
<dbReference type="GO" id="GO:0003723">
    <property type="term" value="F:RNA binding"/>
    <property type="evidence" value="ECO:0007669"/>
    <property type="project" value="UniProtKB-KW"/>
</dbReference>
<proteinExistence type="predicted"/>
<dbReference type="GO" id="GO:0001522">
    <property type="term" value="P:pseudouridine synthesis"/>
    <property type="evidence" value="ECO:0007669"/>
    <property type="project" value="InterPro"/>
</dbReference>
<dbReference type="CDD" id="cd00165">
    <property type="entry name" value="S4"/>
    <property type="match status" value="1"/>
</dbReference>
<dbReference type="InterPro" id="IPR050343">
    <property type="entry name" value="RsuA_PseudoU_synthase"/>
</dbReference>
<dbReference type="EC" id="5.4.99.21" evidence="3"/>
<evidence type="ECO:0000259" key="11">
    <source>
        <dbReference type="SMART" id="SM00363"/>
    </source>
</evidence>
<name>A0A843YSQ6_9BURK</name>
<dbReference type="PROSITE" id="PS50889">
    <property type="entry name" value="S4"/>
    <property type="match status" value="1"/>
</dbReference>
<dbReference type="OrthoDB" id="9807213at2"/>
<dbReference type="GO" id="GO:0006396">
    <property type="term" value="P:RNA processing"/>
    <property type="evidence" value="ECO:0007669"/>
    <property type="project" value="UniProtKB-ARBA"/>
</dbReference>